<dbReference type="Gene3D" id="1.10.1660.10">
    <property type="match status" value="1"/>
</dbReference>
<accession>A0A086Z2H4</accession>
<keyword evidence="3" id="KW-1185">Reference proteome</keyword>
<protein>
    <recommendedName>
        <fullName evidence="1">HTH merR-type domain-containing protein</fullName>
    </recommendedName>
</protein>
<dbReference type="AlphaFoldDB" id="A0A086Z2H4"/>
<comment type="caution">
    <text evidence="2">The sequence shown here is derived from an EMBL/GenBank/DDBJ whole genome shotgun (WGS) entry which is preliminary data.</text>
</comment>
<evidence type="ECO:0000313" key="2">
    <source>
        <dbReference type="EMBL" id="KFI40724.1"/>
    </source>
</evidence>
<dbReference type="SUPFAM" id="SSF46955">
    <property type="entry name" value="Putative DNA-binding domain"/>
    <property type="match status" value="1"/>
</dbReference>
<dbReference type="GO" id="GO:0006355">
    <property type="term" value="P:regulation of DNA-templated transcription"/>
    <property type="evidence" value="ECO:0007669"/>
    <property type="project" value="InterPro"/>
</dbReference>
<dbReference type="InterPro" id="IPR009061">
    <property type="entry name" value="DNA-bd_dom_put_sf"/>
</dbReference>
<proteinExistence type="predicted"/>
<feature type="domain" description="HTH merR-type" evidence="1">
    <location>
        <begin position="1"/>
        <end position="34"/>
    </location>
</feature>
<sequence length="34" mass="3917">MQIGEFAHRHQTTKDTVRFYMVAGLLQPSRAGRN</sequence>
<dbReference type="RefSeq" id="WP_144418947.1">
    <property type="nucleotide sequence ID" value="NZ_CP011786.1"/>
</dbReference>
<reference evidence="2 3" key="1">
    <citation type="submission" date="2014-03" db="EMBL/GenBank/DDBJ databases">
        <title>Genomics of Bifidobacteria.</title>
        <authorList>
            <person name="Ventura M."/>
            <person name="Milani C."/>
            <person name="Lugli G.A."/>
        </authorList>
    </citation>
    <scope>NUCLEOTIDE SEQUENCE [LARGE SCALE GENOMIC DNA]</scope>
    <source>
        <strain evidence="2 3">DSM 22766</strain>
    </source>
</reference>
<evidence type="ECO:0000313" key="3">
    <source>
        <dbReference type="Proteomes" id="UP000029015"/>
    </source>
</evidence>
<dbReference type="EMBL" id="JGYK01000001">
    <property type="protein sequence ID" value="KFI40724.1"/>
    <property type="molecule type" value="Genomic_DNA"/>
</dbReference>
<gene>
    <name evidence="2" type="ORF">BACT_1431</name>
</gene>
<organism evidence="2 3">
    <name type="scientific">Bifidobacterium actinocoloniiforme DSM 22766</name>
    <dbReference type="NCBI Taxonomy" id="1437605"/>
    <lineage>
        <taxon>Bacteria</taxon>
        <taxon>Bacillati</taxon>
        <taxon>Actinomycetota</taxon>
        <taxon>Actinomycetes</taxon>
        <taxon>Bifidobacteriales</taxon>
        <taxon>Bifidobacteriaceae</taxon>
        <taxon>Bifidobacterium</taxon>
    </lineage>
</organism>
<dbReference type="OrthoDB" id="9802039at2"/>
<dbReference type="GO" id="GO:0003677">
    <property type="term" value="F:DNA binding"/>
    <property type="evidence" value="ECO:0007669"/>
    <property type="project" value="InterPro"/>
</dbReference>
<name>A0A086Z2H4_9BIFI</name>
<evidence type="ECO:0000259" key="1">
    <source>
        <dbReference type="PROSITE" id="PS50937"/>
    </source>
</evidence>
<dbReference type="PROSITE" id="PS50937">
    <property type="entry name" value="HTH_MERR_2"/>
    <property type="match status" value="1"/>
</dbReference>
<dbReference type="Proteomes" id="UP000029015">
    <property type="component" value="Unassembled WGS sequence"/>
</dbReference>
<dbReference type="InterPro" id="IPR000551">
    <property type="entry name" value="MerR-type_HTH_dom"/>
</dbReference>
<dbReference type="Pfam" id="PF13411">
    <property type="entry name" value="MerR_1"/>
    <property type="match status" value="1"/>
</dbReference>